<name>L7VSJ7_9BACT</name>
<dbReference type="EMBL" id="JX649891">
    <property type="protein sequence ID" value="AGC72057.1"/>
    <property type="molecule type" value="Genomic_DNA"/>
</dbReference>
<sequence length="66" mass="7392">MESGIQSSYSTSSSATSSFGYRRGATDSDILAKTISPDFHESRRREEAILYIRLIDVNVVFHQIHG</sequence>
<accession>L7VSJ7</accession>
<evidence type="ECO:0000313" key="2">
    <source>
        <dbReference type="EMBL" id="AGC72057.1"/>
    </source>
</evidence>
<feature type="compositionally biased region" description="Low complexity" evidence="1">
    <location>
        <begin position="7"/>
        <end position="18"/>
    </location>
</feature>
<dbReference type="AlphaFoldDB" id="L7VSJ7"/>
<evidence type="ECO:0000256" key="1">
    <source>
        <dbReference type="SAM" id="MobiDB-lite"/>
    </source>
</evidence>
<proteinExistence type="predicted"/>
<protein>
    <submittedName>
        <fullName evidence="2">Uncharacterized protein</fullName>
    </submittedName>
</protein>
<feature type="region of interest" description="Disordered" evidence="1">
    <location>
        <begin position="1"/>
        <end position="22"/>
    </location>
</feature>
<reference evidence="2" key="1">
    <citation type="submission" date="2012-09" db="EMBL/GenBank/DDBJ databases">
        <title>Metagenomic Characterization of a Microbial Community in Wastewater Detects High Levels of Antibiotic Resistance.</title>
        <authorList>
            <person name="Abrams M."/>
            <person name="Caldwell A."/>
            <person name="Vandaei E."/>
            <person name="Lee W."/>
            <person name="Perrott J."/>
            <person name="Khan S.Y."/>
            <person name="Ta J."/>
            <person name="Romero D."/>
            <person name="Nguyen V."/>
            <person name="Pourmand N."/>
            <person name="Ouverney C.C."/>
        </authorList>
    </citation>
    <scope>NUCLEOTIDE SEQUENCE</scope>
</reference>
<organism evidence="2">
    <name type="scientific">uncultured bacterium A1Q1_fos_291</name>
    <dbReference type="NCBI Taxonomy" id="1256570"/>
    <lineage>
        <taxon>Bacteria</taxon>
        <taxon>environmental samples</taxon>
    </lineage>
</organism>